<accession>A0ABM7IAR3</accession>
<name>A0ABM7IAR3_9MYCO</name>
<dbReference type="Proteomes" id="UP000465609">
    <property type="component" value="Chromosome"/>
</dbReference>
<evidence type="ECO:0000313" key="1">
    <source>
        <dbReference type="EMBL" id="BBX83731.1"/>
    </source>
</evidence>
<keyword evidence="2" id="KW-1185">Reference proteome</keyword>
<protein>
    <submittedName>
        <fullName evidence="1">Uncharacterized protein</fullName>
    </submittedName>
</protein>
<reference evidence="1 2" key="1">
    <citation type="journal article" date="2019" name="Emerg. Microbes Infect.">
        <title>Comprehensive subspecies identification of 175 nontuberculous mycobacteria species based on 7547 genomic profiles.</title>
        <authorList>
            <person name="Matsumoto Y."/>
            <person name="Kinjo T."/>
            <person name="Motooka D."/>
            <person name="Nabeya D."/>
            <person name="Jung N."/>
            <person name="Uechi K."/>
            <person name="Horii T."/>
            <person name="Iida T."/>
            <person name="Fujita J."/>
            <person name="Nakamura S."/>
        </authorList>
    </citation>
    <scope>NUCLEOTIDE SEQUENCE [LARGE SCALE GENOMIC DNA]</scope>
    <source>
        <strain evidence="1 2">JCM 15296</strain>
    </source>
</reference>
<proteinExistence type="predicted"/>
<dbReference type="EMBL" id="AP022577">
    <property type="protein sequence ID" value="BBX83731.1"/>
    <property type="molecule type" value="Genomic_DNA"/>
</dbReference>
<organism evidence="1 2">
    <name type="scientific">Mycolicibacterium aubagnense</name>
    <dbReference type="NCBI Taxonomy" id="319707"/>
    <lineage>
        <taxon>Bacteria</taxon>
        <taxon>Bacillati</taxon>
        <taxon>Actinomycetota</taxon>
        <taxon>Actinomycetes</taxon>
        <taxon>Mycobacteriales</taxon>
        <taxon>Mycobacteriaceae</taxon>
        <taxon>Mycolicibacterium</taxon>
    </lineage>
</organism>
<dbReference type="RefSeq" id="WP_138231665.1">
    <property type="nucleotide sequence ID" value="NZ_AP022577.1"/>
</dbReference>
<sequence>MEYSFDPPVRSSDDWRPNLIGGYFADQGWCGRSLNGGLLRFHDAMSAQIGQELVDAMFRTRGIVTEVFAFDWLARQYAVTSRLTPEGMPDRTESARTVVVLDAFDGSVTPWVDVHRFEQALGTTMAQDFLLPNLFQEWLAKVAIDRLEFDWCAGANVPAFYGGKRELSNLNHDSIEVYLYFTRQLWDYGNEHGPGSPPPHVRRANA</sequence>
<evidence type="ECO:0000313" key="2">
    <source>
        <dbReference type="Proteomes" id="UP000465609"/>
    </source>
</evidence>
<gene>
    <name evidence="1" type="ORF">MAUB_16040</name>
</gene>